<feature type="binding site" evidence="8">
    <location>
        <begin position="238"/>
        <end position="239"/>
    </location>
    <ligand>
        <name>substrate</name>
    </ligand>
</feature>
<reference evidence="10 11" key="1">
    <citation type="submission" date="2019-09" db="EMBL/GenBank/DDBJ databases">
        <authorList>
            <person name="Chandra G."/>
            <person name="Truman W A."/>
        </authorList>
    </citation>
    <scope>NUCLEOTIDE SEQUENCE [LARGE SCALE GENOMIC DNA]</scope>
    <source>
        <strain evidence="10">PS662</strain>
    </source>
</reference>
<dbReference type="InterPro" id="IPR001653">
    <property type="entry name" value="DAP_epimerase_DapF"/>
</dbReference>
<evidence type="ECO:0000256" key="4">
    <source>
        <dbReference type="ARBA" id="ARBA00022605"/>
    </source>
</evidence>
<comment type="catalytic activity">
    <reaction evidence="7 8">
        <text>(2S,6S)-2,6-diaminopimelate = meso-2,6-diaminopimelate</text>
        <dbReference type="Rhea" id="RHEA:15393"/>
        <dbReference type="ChEBI" id="CHEBI:57609"/>
        <dbReference type="ChEBI" id="CHEBI:57791"/>
        <dbReference type="EC" id="5.1.1.7"/>
    </reaction>
</comment>
<evidence type="ECO:0000256" key="8">
    <source>
        <dbReference type="HAMAP-Rule" id="MF_00197"/>
    </source>
</evidence>
<protein>
    <recommendedName>
        <fullName evidence="3 8">Diaminopimelate epimerase</fullName>
        <shortName evidence="8">DAP epimerase</shortName>
        <ecNumber evidence="3 8">5.1.1.7</ecNumber>
    </recommendedName>
    <alternativeName>
        <fullName evidence="8">PLP-independent amino acid racemase</fullName>
    </alternativeName>
</protein>
<dbReference type="NCBIfam" id="TIGR00652">
    <property type="entry name" value="DapF"/>
    <property type="match status" value="1"/>
</dbReference>
<dbReference type="OrthoDB" id="9805408at2"/>
<dbReference type="RefSeq" id="WP_150711917.1">
    <property type="nucleotide sequence ID" value="NZ_CABVHK010000011.1"/>
</dbReference>
<feature type="binding site" evidence="8">
    <location>
        <position position="29"/>
    </location>
    <ligand>
        <name>substrate</name>
    </ligand>
</feature>
<dbReference type="AlphaFoldDB" id="A0A5E6UTP6"/>
<evidence type="ECO:0000256" key="6">
    <source>
        <dbReference type="ARBA" id="ARBA00023235"/>
    </source>
</evidence>
<dbReference type="InterPro" id="IPR018510">
    <property type="entry name" value="DAP_epimerase_AS"/>
</dbReference>
<accession>A0A5E6UTP6</accession>
<keyword evidence="8" id="KW-0963">Cytoplasm</keyword>
<feature type="binding site" evidence="8">
    <location>
        <position position="86"/>
    </location>
    <ligand>
        <name>substrate</name>
    </ligand>
</feature>
<comment type="function">
    <text evidence="8">Catalyzes the stereoinversion of LL-2,6-diaminopimelate (L,L-DAP) to meso-diaminopimelate (meso-DAP), a precursor of L-lysine and an essential component of the bacterial peptidoglycan.</text>
</comment>
<proteinExistence type="inferred from homology"/>
<feature type="binding site" evidence="8">
    <location>
        <position position="210"/>
    </location>
    <ligand>
        <name>substrate</name>
    </ligand>
</feature>
<dbReference type="HAMAP" id="MF_00197">
    <property type="entry name" value="DAP_epimerase"/>
    <property type="match status" value="1"/>
</dbReference>
<gene>
    <name evidence="10" type="primary">dapF_1</name>
    <name evidence="8" type="synonym">dapF</name>
    <name evidence="10" type="ORF">PS662_03500</name>
</gene>
<evidence type="ECO:0000313" key="11">
    <source>
        <dbReference type="Proteomes" id="UP000326953"/>
    </source>
</evidence>
<comment type="subunit">
    <text evidence="8">Homodimer.</text>
</comment>
<dbReference type="SUPFAM" id="SSF54506">
    <property type="entry name" value="Diaminopimelate epimerase-like"/>
    <property type="match status" value="2"/>
</dbReference>
<evidence type="ECO:0000256" key="2">
    <source>
        <dbReference type="ARBA" id="ARBA00010219"/>
    </source>
</evidence>
<evidence type="ECO:0000256" key="9">
    <source>
        <dbReference type="PROSITE-ProRule" id="PRU10125"/>
    </source>
</evidence>
<evidence type="ECO:0000256" key="5">
    <source>
        <dbReference type="ARBA" id="ARBA00023154"/>
    </source>
</evidence>
<feature type="active site" description="Proton donor" evidence="8">
    <location>
        <position position="95"/>
    </location>
</feature>
<dbReference type="Gene3D" id="3.10.310.10">
    <property type="entry name" value="Diaminopimelate Epimerase, Chain A, domain 1"/>
    <property type="match status" value="2"/>
</dbReference>
<evidence type="ECO:0000313" key="10">
    <source>
        <dbReference type="EMBL" id="VVN04036.1"/>
    </source>
</evidence>
<evidence type="ECO:0000256" key="1">
    <source>
        <dbReference type="ARBA" id="ARBA00005196"/>
    </source>
</evidence>
<feature type="binding site" evidence="8">
    <location>
        <begin position="228"/>
        <end position="229"/>
    </location>
    <ligand>
        <name>substrate</name>
    </ligand>
</feature>
<comment type="subcellular location">
    <subcellularLocation>
        <location evidence="8">Cytoplasm</location>
    </subcellularLocation>
</comment>
<feature type="site" description="Could be important to modulate the pK values of the two catalytic cysteine residues" evidence="8">
    <location>
        <position position="228"/>
    </location>
</feature>
<name>A0A5E6UTP6_PSEFL</name>
<dbReference type="GO" id="GO:0005829">
    <property type="term" value="C:cytosol"/>
    <property type="evidence" value="ECO:0007669"/>
    <property type="project" value="TreeGrafter"/>
</dbReference>
<organism evidence="10 11">
    <name type="scientific">Pseudomonas fluorescens</name>
    <dbReference type="NCBI Taxonomy" id="294"/>
    <lineage>
        <taxon>Bacteria</taxon>
        <taxon>Pseudomonadati</taxon>
        <taxon>Pseudomonadota</taxon>
        <taxon>Gammaproteobacteria</taxon>
        <taxon>Pseudomonadales</taxon>
        <taxon>Pseudomonadaceae</taxon>
        <taxon>Pseudomonas</taxon>
    </lineage>
</organism>
<dbReference type="EMBL" id="CABVHK010000011">
    <property type="protein sequence ID" value="VVN04036.1"/>
    <property type="molecule type" value="Genomic_DNA"/>
</dbReference>
<dbReference type="UniPathway" id="UPA00034">
    <property type="reaction ID" value="UER00025"/>
</dbReference>
<keyword evidence="5 8" id="KW-0457">Lysine biosynthesis</keyword>
<dbReference type="Pfam" id="PF01678">
    <property type="entry name" value="DAP_epimerase"/>
    <property type="match status" value="2"/>
</dbReference>
<dbReference type="PANTHER" id="PTHR31689">
    <property type="entry name" value="DIAMINOPIMELATE EPIMERASE, CHLOROPLASTIC"/>
    <property type="match status" value="1"/>
</dbReference>
<dbReference type="PROSITE" id="PS01326">
    <property type="entry name" value="DAP_EPIMERASE"/>
    <property type="match status" value="1"/>
</dbReference>
<feature type="binding site" evidence="8">
    <location>
        <position position="62"/>
    </location>
    <ligand>
        <name>substrate</name>
    </ligand>
</feature>
<evidence type="ECO:0000256" key="3">
    <source>
        <dbReference type="ARBA" id="ARBA00013080"/>
    </source>
</evidence>
<dbReference type="EC" id="5.1.1.7" evidence="3 8"/>
<dbReference type="GO" id="GO:0009089">
    <property type="term" value="P:lysine biosynthetic process via diaminopimelate"/>
    <property type="evidence" value="ECO:0007669"/>
    <property type="project" value="UniProtKB-UniRule"/>
</dbReference>
<dbReference type="Proteomes" id="UP000326953">
    <property type="component" value="Unassembled WGS sequence"/>
</dbReference>
<dbReference type="PANTHER" id="PTHR31689:SF0">
    <property type="entry name" value="DIAMINOPIMELATE EPIMERASE"/>
    <property type="match status" value="1"/>
</dbReference>
<evidence type="ECO:0000256" key="7">
    <source>
        <dbReference type="ARBA" id="ARBA00051712"/>
    </source>
</evidence>
<keyword evidence="6 8" id="KW-0413">Isomerase</keyword>
<comment type="pathway">
    <text evidence="1 8">Amino-acid biosynthesis; L-lysine biosynthesis via DAP pathway; DL-2,6-diaminopimelate from LL-2,6-diaminopimelate: step 1/1.</text>
</comment>
<feature type="site" description="Important for dimerization" evidence="8">
    <location>
        <position position="288"/>
    </location>
</feature>
<feature type="active site" evidence="9">
    <location>
        <position position="95"/>
    </location>
</feature>
<comment type="similarity">
    <text evidence="2 8">Belongs to the diaminopimelate epimerase family.</text>
</comment>
<feature type="binding site" evidence="8">
    <location>
        <begin position="96"/>
        <end position="97"/>
    </location>
    <ligand>
        <name>substrate</name>
    </ligand>
</feature>
<feature type="active site" description="Proton acceptor" evidence="8">
    <location>
        <position position="237"/>
    </location>
</feature>
<feature type="site" description="Could be important to modulate the pK values of the two catalytic cysteine residues" evidence="8">
    <location>
        <position position="179"/>
    </location>
</feature>
<sequence length="301" mass="31614">MLTSNLPEPVWSDIVKLGRPFLKMHGLKNHFIIVDGRECSFAPSPDVIAEICSVEAGVGADQLLVIEPATSNGAALGAYARMRIYNVDGGEAPTCGNATRCVADLLLKESGTSQVVIETGGGNLRCWRNEASGQISVAMGTVNSDWHAIPLAQATDTLNVRMNHGPLQLAVALNIGNPHLVFFVDDLRSIDIPVHAAQAQQDPLLPESANIGVAQILGETAIRLTVWERPGILTKACGSGACCAVAAARAKGLIQSNIVTVHMPGGALTIEQDDKGQLTLTGPTVVAFAGNLLETHEAYNG</sequence>
<keyword evidence="4 8" id="KW-0028">Amino-acid biosynthesis</keyword>
<feature type="binding site" evidence="8">
    <location>
        <position position="177"/>
    </location>
    <ligand>
        <name>substrate</name>
    </ligand>
</feature>
<dbReference type="GO" id="GO:0008837">
    <property type="term" value="F:diaminopimelate epimerase activity"/>
    <property type="evidence" value="ECO:0007669"/>
    <property type="project" value="UniProtKB-UniRule"/>
</dbReference>